<dbReference type="Proteomes" id="UP001550603">
    <property type="component" value="Unassembled WGS sequence"/>
</dbReference>
<dbReference type="Pfam" id="PF19674">
    <property type="entry name" value="DUF6177"/>
    <property type="match status" value="1"/>
</dbReference>
<evidence type="ECO:0000313" key="2">
    <source>
        <dbReference type="Proteomes" id="UP001550603"/>
    </source>
</evidence>
<gene>
    <name evidence="1" type="ORF">ABZ568_25500</name>
</gene>
<protein>
    <submittedName>
        <fullName evidence="1">DUF6177 family protein</fullName>
    </submittedName>
</protein>
<reference evidence="1 2" key="1">
    <citation type="submission" date="2024-06" db="EMBL/GenBank/DDBJ databases">
        <title>The Natural Products Discovery Center: Release of the First 8490 Sequenced Strains for Exploring Actinobacteria Biosynthetic Diversity.</title>
        <authorList>
            <person name="Kalkreuter E."/>
            <person name="Kautsar S.A."/>
            <person name="Yang D."/>
            <person name="Bader C.D."/>
            <person name="Teijaro C.N."/>
            <person name="Fluegel L."/>
            <person name="Davis C.M."/>
            <person name="Simpson J.R."/>
            <person name="Lauterbach L."/>
            <person name="Steele A.D."/>
            <person name="Gui C."/>
            <person name="Meng S."/>
            <person name="Li G."/>
            <person name="Viehrig K."/>
            <person name="Ye F."/>
            <person name="Su P."/>
            <person name="Kiefer A.F."/>
            <person name="Nichols A."/>
            <person name="Cepeda A.J."/>
            <person name="Yan W."/>
            <person name="Fan B."/>
            <person name="Jiang Y."/>
            <person name="Adhikari A."/>
            <person name="Zheng C.-J."/>
            <person name="Schuster L."/>
            <person name="Cowan T.M."/>
            <person name="Smanski M.J."/>
            <person name="Chevrette M.G."/>
            <person name="De Carvalho L.P.S."/>
            <person name="Shen B."/>
        </authorList>
    </citation>
    <scope>NUCLEOTIDE SEQUENCE [LARGE SCALE GENOMIC DNA]</scope>
    <source>
        <strain evidence="1 2">NPDC019583</strain>
    </source>
</reference>
<accession>A0ABV2Y0B6</accession>
<dbReference type="RefSeq" id="WP_359790988.1">
    <property type="nucleotide sequence ID" value="NZ_JBEYBN010000040.1"/>
</dbReference>
<comment type="caution">
    <text evidence="1">The sequence shown here is derived from an EMBL/GenBank/DDBJ whole genome shotgun (WGS) entry which is preliminary data.</text>
</comment>
<dbReference type="InterPro" id="IPR046175">
    <property type="entry name" value="DUF6177"/>
</dbReference>
<keyword evidence="2" id="KW-1185">Reference proteome</keyword>
<proteinExistence type="predicted"/>
<dbReference type="EMBL" id="JBEYBN010000040">
    <property type="protein sequence ID" value="MEU2269697.1"/>
    <property type="molecule type" value="Genomic_DNA"/>
</dbReference>
<organism evidence="1 2">
    <name type="scientific">Streptomyces olindensis</name>
    <dbReference type="NCBI Taxonomy" id="358823"/>
    <lineage>
        <taxon>Bacteria</taxon>
        <taxon>Bacillati</taxon>
        <taxon>Actinomycetota</taxon>
        <taxon>Actinomycetes</taxon>
        <taxon>Kitasatosporales</taxon>
        <taxon>Streptomycetaceae</taxon>
        <taxon>Streptomyces</taxon>
    </lineage>
</organism>
<evidence type="ECO:0000313" key="1">
    <source>
        <dbReference type="EMBL" id="MEU2269697.1"/>
    </source>
</evidence>
<sequence>MTQDVIALTPKMPDTRTLLAALYAGGPDLRVDSASEGAAVRLHAPDGRPLVTVEVPLFLQVPGEIGRLFGGSVPEETPMWWTEVRATAAVEEAQRLAGSVAGRLTAVLGGSTWPPGAARTGVVPVPFADAAEGQASSAAGDDPLDVDVLTDRAAVVFQDRPVVAATTWFSDLLHRAVTSDRELQVVTPPSSRLTLPTRALLTGLPARWVVRGPKGGYYDGLSGAVLHWHEGRFAPAPAEGGGFQLADTFTSTPAARTDGEQQLILTVRTTHPATEQLLLGGALEACWQSLTGNPPAGWSTAEPVNLPWSPRQLTELARSRAQRSAPTWLIAVGAPDRPAIATFRVTHTRAGVEEHITLALGYAAGRHPPVDSLPELAETLATRHHLTSMLTHLRPARADLTTPPHHEPPPIPLSFTLGPDAVTTIGRTHAQSMPGTRPALLGPKARPALHYTLGDGTDLAALHRLAQLNEHLTSAMA</sequence>
<name>A0ABV2Y0B6_9ACTN</name>